<keyword evidence="3" id="KW-1185">Reference proteome</keyword>
<feature type="region of interest" description="Disordered" evidence="1">
    <location>
        <begin position="1"/>
        <end position="31"/>
    </location>
</feature>
<proteinExistence type="predicted"/>
<evidence type="ECO:0000313" key="2">
    <source>
        <dbReference type="EMBL" id="CAI2379144.1"/>
    </source>
</evidence>
<gene>
    <name evidence="2" type="ORF">ECRASSUSDP1_LOCUS20553</name>
</gene>
<reference evidence="2" key="1">
    <citation type="submission" date="2023-07" db="EMBL/GenBank/DDBJ databases">
        <authorList>
            <consortium name="AG Swart"/>
            <person name="Singh M."/>
            <person name="Singh A."/>
            <person name="Seah K."/>
            <person name="Emmerich C."/>
        </authorList>
    </citation>
    <scope>NUCLEOTIDE SEQUENCE</scope>
    <source>
        <strain evidence="2">DP1</strain>
    </source>
</reference>
<dbReference type="Proteomes" id="UP001295684">
    <property type="component" value="Unassembled WGS sequence"/>
</dbReference>
<protein>
    <submittedName>
        <fullName evidence="2">Uncharacterized protein</fullName>
    </submittedName>
</protein>
<dbReference type="AlphaFoldDB" id="A0AAD2D348"/>
<accession>A0AAD2D348</accession>
<sequence length="237" mass="27082">MGKARKTKKKAEEDKQENGGEEADSEEDDTQYVDLDVALLLPTDEEELVPSMKVPIIQNGDVDFPLLMTKLKCLGYPLESSFAFYFSTDLQLYVSCGHDPLPKFYYIPKTEYEESKTLKLKFKTGLRSEYCDNTKSETGSKAQKRTKERKIGFIIEKVSLWRKLYNGIPDHTGKTVRYSLEEAANLVGVSKKSLDDYLSQLRKGRKYGFDFNKSKDEKVGALRTYVKDKASRGGYKD</sequence>
<organism evidence="2 3">
    <name type="scientific">Euplotes crassus</name>
    <dbReference type="NCBI Taxonomy" id="5936"/>
    <lineage>
        <taxon>Eukaryota</taxon>
        <taxon>Sar</taxon>
        <taxon>Alveolata</taxon>
        <taxon>Ciliophora</taxon>
        <taxon>Intramacronucleata</taxon>
        <taxon>Spirotrichea</taxon>
        <taxon>Hypotrichia</taxon>
        <taxon>Euplotida</taxon>
        <taxon>Euplotidae</taxon>
        <taxon>Moneuplotes</taxon>
    </lineage>
</organism>
<dbReference type="EMBL" id="CAMPGE010020966">
    <property type="protein sequence ID" value="CAI2379144.1"/>
    <property type="molecule type" value="Genomic_DNA"/>
</dbReference>
<name>A0AAD2D348_EUPCR</name>
<comment type="caution">
    <text evidence="2">The sequence shown here is derived from an EMBL/GenBank/DDBJ whole genome shotgun (WGS) entry which is preliminary data.</text>
</comment>
<evidence type="ECO:0000256" key="1">
    <source>
        <dbReference type="SAM" id="MobiDB-lite"/>
    </source>
</evidence>
<feature type="compositionally biased region" description="Acidic residues" evidence="1">
    <location>
        <begin position="19"/>
        <end position="31"/>
    </location>
</feature>
<evidence type="ECO:0000313" key="3">
    <source>
        <dbReference type="Proteomes" id="UP001295684"/>
    </source>
</evidence>